<dbReference type="AlphaFoldDB" id="Q3M8J7"/>
<protein>
    <recommendedName>
        <fullName evidence="3">ATPase</fullName>
    </recommendedName>
</protein>
<dbReference type="STRING" id="240292.Ava_3080"/>
<accession>Q3M8J7</accession>
<dbReference type="InterPro" id="IPR027417">
    <property type="entry name" value="P-loop_NTPase"/>
</dbReference>
<proteinExistence type="predicted"/>
<sequence length="259" mass="30230">MMSVPNITREILADDPFPRFDEWLDQVEQVLEQNTALLMLDEFEALDSAINRGRFDEEDVLGMLRHLIQHRPRFKMLLAGSHTIEEYQRWASYLINVQVVHISYLKEEEARQLIEHPVKYFTLRYEPEAVERVLQLTRCHPFLIQLLCGEIIVLKNEQDPSIRRLTSLEDVEAAIPEALQSGGFFFADIQNNQVDANGREVLRLIAAQGEGEIVSKFTLSEQFPDVWERTIALLLQQELIEEVADSYRFQVELIRRCFV</sequence>
<dbReference type="PANTHER" id="PTHR34301">
    <property type="entry name" value="DNA-BINDING PROTEIN-RELATED"/>
    <property type="match status" value="1"/>
</dbReference>
<evidence type="ECO:0008006" key="3">
    <source>
        <dbReference type="Google" id="ProtNLM"/>
    </source>
</evidence>
<reference evidence="2" key="1">
    <citation type="journal article" date="2014" name="Stand. Genomic Sci.">
        <title>Complete genome sequence of Anabaena variabilis ATCC 29413.</title>
        <authorList>
            <person name="Thiel T."/>
            <person name="Pratte B.S."/>
            <person name="Zhong J."/>
            <person name="Goodwin L."/>
            <person name="Copeland A."/>
            <person name="Lucas S."/>
            <person name="Han C."/>
            <person name="Pitluck S."/>
            <person name="Land M.L."/>
            <person name="Kyrpides N.C."/>
            <person name="Woyke T."/>
        </authorList>
    </citation>
    <scope>NUCLEOTIDE SEQUENCE [LARGE SCALE GENOMIC DNA]</scope>
    <source>
        <strain evidence="2">ATCC 29413 / PCC 7937</strain>
    </source>
</reference>
<dbReference type="EMBL" id="CP000117">
    <property type="protein sequence ID" value="ABA22689.1"/>
    <property type="molecule type" value="Genomic_DNA"/>
</dbReference>
<dbReference type="Proteomes" id="UP000002533">
    <property type="component" value="Chromosome"/>
</dbReference>
<evidence type="ECO:0000313" key="2">
    <source>
        <dbReference type="Proteomes" id="UP000002533"/>
    </source>
</evidence>
<dbReference type="SUPFAM" id="SSF52540">
    <property type="entry name" value="P-loop containing nucleoside triphosphate hydrolases"/>
    <property type="match status" value="1"/>
</dbReference>
<dbReference type="DNASU" id="3681060"/>
<dbReference type="KEGG" id="ava:Ava_3080"/>
<gene>
    <name evidence="1" type="ordered locus">Ava_3080</name>
</gene>
<organism evidence="1 2">
    <name type="scientific">Trichormus variabilis (strain ATCC 29413 / PCC 7937)</name>
    <name type="common">Anabaena variabilis</name>
    <dbReference type="NCBI Taxonomy" id="240292"/>
    <lineage>
        <taxon>Bacteria</taxon>
        <taxon>Bacillati</taxon>
        <taxon>Cyanobacteriota</taxon>
        <taxon>Cyanophyceae</taxon>
        <taxon>Nostocales</taxon>
        <taxon>Nostocaceae</taxon>
        <taxon>Trichormus</taxon>
    </lineage>
</organism>
<dbReference type="eggNOG" id="COG1672">
    <property type="taxonomic scope" value="Bacteria"/>
</dbReference>
<dbReference type="PANTHER" id="PTHR34301:SF8">
    <property type="entry name" value="ATPASE DOMAIN-CONTAINING PROTEIN"/>
    <property type="match status" value="1"/>
</dbReference>
<name>Q3M8J7_TRIV2</name>
<dbReference type="Gene3D" id="3.40.50.300">
    <property type="entry name" value="P-loop containing nucleotide triphosphate hydrolases"/>
    <property type="match status" value="1"/>
</dbReference>
<evidence type="ECO:0000313" key="1">
    <source>
        <dbReference type="EMBL" id="ABA22689.1"/>
    </source>
</evidence>
<dbReference type="HOGENOM" id="CLU_1072166_0_0_3"/>